<dbReference type="AlphaFoldDB" id="A0A6J4HAL3"/>
<name>A0A6J4HAL3_9ACTN</name>
<keyword evidence="1" id="KW-0723">Serine/threonine-protein kinase</keyword>
<reference evidence="3" key="1">
    <citation type="submission" date="2020-02" db="EMBL/GenBank/DDBJ databases">
        <authorList>
            <person name="Meier V. D."/>
        </authorList>
    </citation>
    <scope>NUCLEOTIDE SEQUENCE</scope>
    <source>
        <strain evidence="3">AVDCRST_MAG41</strain>
    </source>
</reference>
<proteinExistence type="predicted"/>
<dbReference type="PANTHER" id="PTHR35526:SF3">
    <property type="entry name" value="ANTI-SIGMA-F FACTOR RSBW"/>
    <property type="match status" value="1"/>
</dbReference>
<accession>A0A6J4HAL3</accession>
<evidence type="ECO:0000313" key="3">
    <source>
        <dbReference type="EMBL" id="CAA9216970.1"/>
    </source>
</evidence>
<dbReference type="GO" id="GO:0004674">
    <property type="term" value="F:protein serine/threonine kinase activity"/>
    <property type="evidence" value="ECO:0007669"/>
    <property type="project" value="UniProtKB-KW"/>
</dbReference>
<dbReference type="InterPro" id="IPR050267">
    <property type="entry name" value="Anti-sigma-factor_SerPK"/>
</dbReference>
<evidence type="ECO:0000259" key="2">
    <source>
        <dbReference type="Pfam" id="PF13581"/>
    </source>
</evidence>
<feature type="non-terminal residue" evidence="3">
    <location>
        <position position="1"/>
    </location>
</feature>
<keyword evidence="1" id="KW-0808">Transferase</keyword>
<dbReference type="InterPro" id="IPR003594">
    <property type="entry name" value="HATPase_dom"/>
</dbReference>
<protein>
    <recommendedName>
        <fullName evidence="2">Histidine kinase/HSP90-like ATPase domain-containing protein</fullName>
    </recommendedName>
</protein>
<feature type="domain" description="Histidine kinase/HSP90-like ATPase" evidence="2">
    <location>
        <begin position="17"/>
        <end position="129"/>
    </location>
</feature>
<sequence length="137" mass="14524">AGAPLAFALPAQSGAPGLARQRLRAWLAARDCPPELAEDLVYAANEAFSNACEHAYRGVRPGLVGLEATLLPDAEGTVRVRVVVRDRGRWAPPDPGRRHHGRGLAIMAAFTASVGVRRGDADGGTEVVLVSHRFPAR</sequence>
<dbReference type="PANTHER" id="PTHR35526">
    <property type="entry name" value="ANTI-SIGMA-F FACTOR RSBW-RELATED"/>
    <property type="match status" value="1"/>
</dbReference>
<gene>
    <name evidence="3" type="ORF">AVDCRST_MAG41-232</name>
</gene>
<keyword evidence="1" id="KW-0418">Kinase</keyword>
<organism evidence="3">
    <name type="scientific">uncultured Mycobacteriales bacterium</name>
    <dbReference type="NCBI Taxonomy" id="581187"/>
    <lineage>
        <taxon>Bacteria</taxon>
        <taxon>Bacillati</taxon>
        <taxon>Actinomycetota</taxon>
        <taxon>Actinomycetes</taxon>
        <taxon>Mycobacteriales</taxon>
        <taxon>environmental samples</taxon>
    </lineage>
</organism>
<dbReference type="InterPro" id="IPR036890">
    <property type="entry name" value="HATPase_C_sf"/>
</dbReference>
<dbReference type="SUPFAM" id="SSF55874">
    <property type="entry name" value="ATPase domain of HSP90 chaperone/DNA topoisomerase II/histidine kinase"/>
    <property type="match status" value="1"/>
</dbReference>
<dbReference type="EMBL" id="CADCTP010000024">
    <property type="protein sequence ID" value="CAA9216970.1"/>
    <property type="molecule type" value="Genomic_DNA"/>
</dbReference>
<dbReference type="Gene3D" id="3.30.565.10">
    <property type="entry name" value="Histidine kinase-like ATPase, C-terminal domain"/>
    <property type="match status" value="1"/>
</dbReference>
<dbReference type="CDD" id="cd16936">
    <property type="entry name" value="HATPase_RsbW-like"/>
    <property type="match status" value="1"/>
</dbReference>
<dbReference type="Pfam" id="PF13581">
    <property type="entry name" value="HATPase_c_2"/>
    <property type="match status" value="1"/>
</dbReference>
<evidence type="ECO:0000256" key="1">
    <source>
        <dbReference type="ARBA" id="ARBA00022527"/>
    </source>
</evidence>